<evidence type="ECO:0000256" key="5">
    <source>
        <dbReference type="ARBA" id="ARBA00023136"/>
    </source>
</evidence>
<evidence type="ECO:0000256" key="2">
    <source>
        <dbReference type="ARBA" id="ARBA00009477"/>
    </source>
</evidence>
<keyword evidence="3" id="KW-1003">Cell membrane</keyword>
<proteinExistence type="inferred from homology"/>
<dbReference type="GO" id="GO:1990281">
    <property type="term" value="C:efflux pump complex"/>
    <property type="evidence" value="ECO:0007669"/>
    <property type="project" value="TreeGrafter"/>
</dbReference>
<dbReference type="PANTHER" id="PTHR30469">
    <property type="entry name" value="MULTIDRUG RESISTANCE PROTEIN MDTA"/>
    <property type="match status" value="1"/>
</dbReference>
<organism evidence="12 13">
    <name type="scientific">Xylophilus ampelinus</name>
    <dbReference type="NCBI Taxonomy" id="54067"/>
    <lineage>
        <taxon>Bacteria</taxon>
        <taxon>Pseudomonadati</taxon>
        <taxon>Pseudomonadota</taxon>
        <taxon>Betaproteobacteria</taxon>
        <taxon>Burkholderiales</taxon>
        <taxon>Xylophilus</taxon>
    </lineage>
</organism>
<dbReference type="NCBIfam" id="NF008589">
    <property type="entry name" value="PRK11556.1"/>
    <property type="match status" value="1"/>
</dbReference>
<dbReference type="AlphaFoldDB" id="A0A318SU15"/>
<dbReference type="InterPro" id="IPR058625">
    <property type="entry name" value="MdtA-like_BSH"/>
</dbReference>
<gene>
    <name evidence="12" type="ORF">DFQ15_10960</name>
</gene>
<dbReference type="Gene3D" id="2.40.50.100">
    <property type="match status" value="1"/>
</dbReference>
<feature type="transmembrane region" description="Helical" evidence="7">
    <location>
        <begin position="34"/>
        <end position="53"/>
    </location>
</feature>
<protein>
    <submittedName>
        <fullName evidence="12">Multidrug efflux system membrane fusion protein</fullName>
    </submittedName>
</protein>
<feature type="compositionally biased region" description="Low complexity" evidence="6">
    <location>
        <begin position="484"/>
        <end position="520"/>
    </location>
</feature>
<keyword evidence="5 7" id="KW-0472">Membrane</keyword>
<name>A0A318SU15_9BURK</name>
<feature type="region of interest" description="Disordered" evidence="6">
    <location>
        <begin position="468"/>
        <end position="520"/>
    </location>
</feature>
<dbReference type="Pfam" id="PF25876">
    <property type="entry name" value="HH_MFP_RND"/>
    <property type="match status" value="1"/>
</dbReference>
<sequence length="520" mass="54462">MPMSCPRLPWFRCRPRRHGTLPARHALRGRVRPLGLVVAVVLLCAVAAAVWWWRGQAARQAAAPVAAGTGAGAGGPGARRAPGAQVQPISADPVRRQDVRVLVHAIGTVAARNTAVVRAKADGELKAIRFKEGDMVRAGQLLAEIDPRNYQAALAQAQGALARDRALLRNAQLDLQRYQDLLAQDSIARQQVDTQAALVRQTQGTVQTDQAQVDAARLQLSYTRVTAPISGRLGLRQADLGNVVRAADTTGIVTITQVRPIHALFSIPEASLPRVVARLRAGAAMPVELWDRDQKTLLATGRLETVDNAIDTATGTIKAKATFANTDGSLFPNQFANVRLQVDTLPGVLTVPTTAVQRGTQGTYVYAVKDDGTVSLRKVLLGTTDGDRISVQGALQEGERVVTDGADRLREGAQVAVIAPDAAARADQAVQASAQGPRGGRRNLPPELAAKVQAMSPEERRAFFRQMRERQQQGAAPGGPGAPGTPAAAPAPGGTAAPAAAPATAPAGSPAAAPAAPAAR</sequence>
<evidence type="ECO:0000259" key="11">
    <source>
        <dbReference type="Pfam" id="PF25989"/>
    </source>
</evidence>
<evidence type="ECO:0000256" key="4">
    <source>
        <dbReference type="ARBA" id="ARBA00022519"/>
    </source>
</evidence>
<dbReference type="Pfam" id="PF25989">
    <property type="entry name" value="YknX_C"/>
    <property type="match status" value="1"/>
</dbReference>
<evidence type="ECO:0000313" key="12">
    <source>
        <dbReference type="EMBL" id="PYE78147.1"/>
    </source>
</evidence>
<dbReference type="Gene3D" id="1.10.287.470">
    <property type="entry name" value="Helix hairpin bin"/>
    <property type="match status" value="1"/>
</dbReference>
<dbReference type="Pfam" id="PF25944">
    <property type="entry name" value="Beta-barrel_RND"/>
    <property type="match status" value="1"/>
</dbReference>
<evidence type="ECO:0000259" key="8">
    <source>
        <dbReference type="Pfam" id="PF25876"/>
    </source>
</evidence>
<evidence type="ECO:0000313" key="13">
    <source>
        <dbReference type="Proteomes" id="UP000247540"/>
    </source>
</evidence>
<comment type="subcellular location">
    <subcellularLocation>
        <location evidence="1">Cell membrane</location>
    </subcellularLocation>
</comment>
<evidence type="ECO:0000256" key="3">
    <source>
        <dbReference type="ARBA" id="ARBA00022475"/>
    </source>
</evidence>
<dbReference type="EMBL" id="QJTC01000009">
    <property type="protein sequence ID" value="PYE78147.1"/>
    <property type="molecule type" value="Genomic_DNA"/>
</dbReference>
<feature type="domain" description="Multidrug resistance protein MdtA-like beta-barrel" evidence="10">
    <location>
        <begin position="260"/>
        <end position="344"/>
    </location>
</feature>
<feature type="region of interest" description="Disordered" evidence="6">
    <location>
        <begin position="67"/>
        <end position="90"/>
    </location>
</feature>
<feature type="domain" description="Multidrug resistance protein MdtA-like barrel-sandwich hybrid" evidence="9">
    <location>
        <begin position="113"/>
        <end position="256"/>
    </location>
</feature>
<dbReference type="Proteomes" id="UP000247540">
    <property type="component" value="Unassembled WGS sequence"/>
</dbReference>
<dbReference type="InterPro" id="IPR006143">
    <property type="entry name" value="RND_pump_MFP"/>
</dbReference>
<keyword evidence="7" id="KW-0812">Transmembrane</keyword>
<comment type="caution">
    <text evidence="12">The sequence shown here is derived from an EMBL/GenBank/DDBJ whole genome shotgun (WGS) entry which is preliminary data.</text>
</comment>
<dbReference type="Pfam" id="PF25917">
    <property type="entry name" value="BSH_RND"/>
    <property type="match status" value="1"/>
</dbReference>
<dbReference type="Gene3D" id="2.40.30.170">
    <property type="match status" value="1"/>
</dbReference>
<keyword evidence="4" id="KW-0997">Cell inner membrane</keyword>
<comment type="similarity">
    <text evidence="2">Belongs to the membrane fusion protein (MFP) (TC 8.A.1) family.</text>
</comment>
<dbReference type="GO" id="GO:0015562">
    <property type="term" value="F:efflux transmembrane transporter activity"/>
    <property type="evidence" value="ECO:0007669"/>
    <property type="project" value="TreeGrafter"/>
</dbReference>
<accession>A0A318SU15</accession>
<dbReference type="SUPFAM" id="SSF111369">
    <property type="entry name" value="HlyD-like secretion proteins"/>
    <property type="match status" value="1"/>
</dbReference>
<reference evidence="12 13" key="1">
    <citation type="submission" date="2018-06" db="EMBL/GenBank/DDBJ databases">
        <title>Genomic Encyclopedia of Type Strains, Phase III (KMG-III): the genomes of soil and plant-associated and newly described type strains.</title>
        <authorList>
            <person name="Whitman W."/>
        </authorList>
    </citation>
    <scope>NUCLEOTIDE SEQUENCE [LARGE SCALE GENOMIC DNA]</scope>
    <source>
        <strain evidence="12 13">CECT 7646</strain>
    </source>
</reference>
<evidence type="ECO:0000259" key="10">
    <source>
        <dbReference type="Pfam" id="PF25944"/>
    </source>
</evidence>
<evidence type="ECO:0000259" key="9">
    <source>
        <dbReference type="Pfam" id="PF25917"/>
    </source>
</evidence>
<evidence type="ECO:0000256" key="1">
    <source>
        <dbReference type="ARBA" id="ARBA00004236"/>
    </source>
</evidence>
<dbReference type="PANTHER" id="PTHR30469:SF12">
    <property type="entry name" value="MULTIDRUG RESISTANCE PROTEIN MDTA"/>
    <property type="match status" value="1"/>
</dbReference>
<evidence type="ECO:0000256" key="7">
    <source>
        <dbReference type="SAM" id="Phobius"/>
    </source>
</evidence>
<dbReference type="InterPro" id="IPR058624">
    <property type="entry name" value="MdtA-like_HH"/>
</dbReference>
<dbReference type="InterPro" id="IPR058626">
    <property type="entry name" value="MdtA-like_b-barrel"/>
</dbReference>
<keyword evidence="7" id="KW-1133">Transmembrane helix</keyword>
<feature type="domain" description="YknX-like C-terminal permuted SH3-like" evidence="11">
    <location>
        <begin position="348"/>
        <end position="417"/>
    </location>
</feature>
<keyword evidence="13" id="KW-1185">Reference proteome</keyword>
<dbReference type="NCBIfam" id="TIGR01730">
    <property type="entry name" value="RND_mfp"/>
    <property type="match status" value="1"/>
</dbReference>
<dbReference type="Gene3D" id="2.40.420.20">
    <property type="match status" value="1"/>
</dbReference>
<feature type="domain" description="Multidrug resistance protein MdtA-like alpha-helical hairpin" evidence="8">
    <location>
        <begin position="154"/>
        <end position="223"/>
    </location>
</feature>
<evidence type="ECO:0000256" key="6">
    <source>
        <dbReference type="SAM" id="MobiDB-lite"/>
    </source>
</evidence>
<dbReference type="InterPro" id="IPR058637">
    <property type="entry name" value="YknX-like_C"/>
</dbReference>